<dbReference type="Pfam" id="PF01381">
    <property type="entry name" value="HTH_3"/>
    <property type="match status" value="1"/>
</dbReference>
<dbReference type="Pfam" id="PF13181">
    <property type="entry name" value="TPR_8"/>
    <property type="match status" value="2"/>
</dbReference>
<reference evidence="8 9" key="1">
    <citation type="submission" date="2016-10" db="EMBL/GenBank/DDBJ databases">
        <authorList>
            <person name="de Groot N.N."/>
        </authorList>
    </citation>
    <scope>NUCLEOTIDE SEQUENCE [LARGE SCALE GENOMIC DNA]</scope>
    <source>
        <strain evidence="8 9">DSM 45610</strain>
    </source>
</reference>
<evidence type="ECO:0000313" key="9">
    <source>
        <dbReference type="Proteomes" id="UP000198534"/>
    </source>
</evidence>
<dbReference type="SUPFAM" id="SSF47413">
    <property type="entry name" value="lambda repressor-like DNA-binding domains"/>
    <property type="match status" value="1"/>
</dbReference>
<evidence type="ECO:0000256" key="4">
    <source>
        <dbReference type="ARBA" id="ARBA00022803"/>
    </source>
</evidence>
<evidence type="ECO:0000256" key="5">
    <source>
        <dbReference type="ARBA" id="ARBA00038253"/>
    </source>
</evidence>
<dbReference type="STRING" id="1048340.SAMN05444487_10517"/>
<feature type="domain" description="HTH cro/C1-type" evidence="7">
    <location>
        <begin position="13"/>
        <end position="66"/>
    </location>
</feature>
<sequence length="441" mass="50693">MEPSKIKDVGEAIRRVRKSKGLRLEDLADENISPATISNIERGITHVNTSKVYYLVEKLGLSMSEVPGILLDHEKELEDLKFNLSLIEMMIDLEKPKEVLAKMDDIAFDDSHPYASLVQYLRGKAYLRMKNWKRAERYYAAAISISSQNGNKDNIEASSFLDLSMCCYAQNEMEKALEFANSGLDTFNENAGRNYVKYILIRNKAVFLERLGKFVEGLKVLQDVWGDMNQCSDIETTLTFYSTRADLLRKTGMIEEAIQYAKEGLELARINKHYRCLFDMLTILGSLNTSLGQWDKAEICFNTALASQDLVKNDVVLTDTYIWLGILHTQQEKQSEAQDLFLQAITNAEKHDDAPKLTYALRVMGDFLKDSQNSKEAIPYYQRALQLAQKFNYKKAENKLHFRLSQCYKNTDQKEFEKSLLNIYKTQIDLKNGEADIFEEE</sequence>
<keyword evidence="2" id="KW-0963">Cytoplasm</keyword>
<keyword evidence="9" id="KW-1185">Reference proteome</keyword>
<dbReference type="InterPro" id="IPR019734">
    <property type="entry name" value="TPR_rpt"/>
</dbReference>
<dbReference type="Gene3D" id="1.10.260.40">
    <property type="entry name" value="lambda repressor-like DNA-binding domains"/>
    <property type="match status" value="1"/>
</dbReference>
<dbReference type="PROSITE" id="PS50005">
    <property type="entry name" value="TPR"/>
    <property type="match status" value="1"/>
</dbReference>
<dbReference type="InterPro" id="IPR051476">
    <property type="entry name" value="Bac_ResReg_Asp_Phosphatase"/>
</dbReference>
<dbReference type="PANTHER" id="PTHR46630:SF1">
    <property type="entry name" value="TETRATRICOPEPTIDE REPEAT PROTEIN 29"/>
    <property type="match status" value="1"/>
</dbReference>
<dbReference type="OrthoDB" id="1150409at2"/>
<evidence type="ECO:0000256" key="1">
    <source>
        <dbReference type="ARBA" id="ARBA00004496"/>
    </source>
</evidence>
<evidence type="ECO:0000259" key="7">
    <source>
        <dbReference type="PROSITE" id="PS50943"/>
    </source>
</evidence>
<dbReference type="GO" id="GO:0005737">
    <property type="term" value="C:cytoplasm"/>
    <property type="evidence" value="ECO:0007669"/>
    <property type="project" value="UniProtKB-SubCell"/>
</dbReference>
<evidence type="ECO:0000256" key="6">
    <source>
        <dbReference type="PROSITE-ProRule" id="PRU00339"/>
    </source>
</evidence>
<gene>
    <name evidence="8" type="ORF">SAMN05444487_10517</name>
</gene>
<dbReference type="Gene3D" id="1.25.40.10">
    <property type="entry name" value="Tetratricopeptide repeat domain"/>
    <property type="match status" value="2"/>
</dbReference>
<accession>A0A1H2V7N6</accession>
<name>A0A1H2V7N6_9BACL</name>
<dbReference type="Pfam" id="PF13424">
    <property type="entry name" value="TPR_12"/>
    <property type="match status" value="1"/>
</dbReference>
<dbReference type="CDD" id="cd00093">
    <property type="entry name" value="HTH_XRE"/>
    <property type="match status" value="1"/>
</dbReference>
<evidence type="ECO:0000313" key="8">
    <source>
        <dbReference type="EMBL" id="SDW64312.1"/>
    </source>
</evidence>
<dbReference type="EMBL" id="FNNQ01000005">
    <property type="protein sequence ID" value="SDW64312.1"/>
    <property type="molecule type" value="Genomic_DNA"/>
</dbReference>
<evidence type="ECO:0000256" key="2">
    <source>
        <dbReference type="ARBA" id="ARBA00022490"/>
    </source>
</evidence>
<dbReference type="RefSeq" id="WP_143035005.1">
    <property type="nucleotide sequence ID" value="NZ_FNNQ01000005.1"/>
</dbReference>
<keyword evidence="3" id="KW-0677">Repeat</keyword>
<evidence type="ECO:0000256" key="3">
    <source>
        <dbReference type="ARBA" id="ARBA00022737"/>
    </source>
</evidence>
<dbReference type="SMART" id="SM00028">
    <property type="entry name" value="TPR"/>
    <property type="match status" value="6"/>
</dbReference>
<dbReference type="InterPro" id="IPR011990">
    <property type="entry name" value="TPR-like_helical_dom_sf"/>
</dbReference>
<organism evidence="8 9">
    <name type="scientific">Marininema mesophilum</name>
    <dbReference type="NCBI Taxonomy" id="1048340"/>
    <lineage>
        <taxon>Bacteria</taxon>
        <taxon>Bacillati</taxon>
        <taxon>Bacillota</taxon>
        <taxon>Bacilli</taxon>
        <taxon>Bacillales</taxon>
        <taxon>Thermoactinomycetaceae</taxon>
        <taxon>Marininema</taxon>
    </lineage>
</organism>
<dbReference type="Proteomes" id="UP000198534">
    <property type="component" value="Unassembled WGS sequence"/>
</dbReference>
<dbReference type="GO" id="GO:0003677">
    <property type="term" value="F:DNA binding"/>
    <property type="evidence" value="ECO:0007669"/>
    <property type="project" value="InterPro"/>
</dbReference>
<dbReference type="PANTHER" id="PTHR46630">
    <property type="entry name" value="TETRATRICOPEPTIDE REPEAT PROTEIN 29"/>
    <property type="match status" value="1"/>
</dbReference>
<dbReference type="SMART" id="SM00530">
    <property type="entry name" value="HTH_XRE"/>
    <property type="match status" value="1"/>
</dbReference>
<dbReference type="AlphaFoldDB" id="A0A1H2V7N6"/>
<keyword evidence="4 6" id="KW-0802">TPR repeat</keyword>
<dbReference type="InterPro" id="IPR010982">
    <property type="entry name" value="Lambda_DNA-bd_dom_sf"/>
</dbReference>
<feature type="repeat" description="TPR" evidence="6">
    <location>
        <begin position="116"/>
        <end position="149"/>
    </location>
</feature>
<comment type="subcellular location">
    <subcellularLocation>
        <location evidence="1">Cytoplasm</location>
    </subcellularLocation>
</comment>
<protein>
    <submittedName>
        <fullName evidence="8">Tetratricopeptide repeat-containing protein</fullName>
    </submittedName>
</protein>
<dbReference type="InterPro" id="IPR001387">
    <property type="entry name" value="Cro/C1-type_HTH"/>
</dbReference>
<comment type="similarity">
    <text evidence="5">Belongs to the Rap family.</text>
</comment>
<dbReference type="PROSITE" id="PS50943">
    <property type="entry name" value="HTH_CROC1"/>
    <property type="match status" value="1"/>
</dbReference>
<proteinExistence type="inferred from homology"/>
<dbReference type="SUPFAM" id="SSF48452">
    <property type="entry name" value="TPR-like"/>
    <property type="match status" value="2"/>
</dbReference>